<gene>
    <name evidence="1" type="ORF">G3I74_01005</name>
</gene>
<dbReference type="EMBL" id="JAAGSC010000023">
    <property type="protein sequence ID" value="NDY94309.1"/>
    <property type="molecule type" value="Genomic_DNA"/>
</dbReference>
<dbReference type="AlphaFoldDB" id="A0A845VAG6"/>
<organism evidence="1 2">
    <name type="scientific">Wenzhouxiangella limi</name>
    <dbReference type="NCBI Taxonomy" id="2707351"/>
    <lineage>
        <taxon>Bacteria</taxon>
        <taxon>Pseudomonadati</taxon>
        <taxon>Pseudomonadota</taxon>
        <taxon>Gammaproteobacteria</taxon>
        <taxon>Chromatiales</taxon>
        <taxon>Wenzhouxiangellaceae</taxon>
        <taxon>Wenzhouxiangella</taxon>
    </lineage>
</organism>
<evidence type="ECO:0008006" key="3">
    <source>
        <dbReference type="Google" id="ProtNLM"/>
    </source>
</evidence>
<reference evidence="1 2" key="1">
    <citation type="submission" date="2020-02" db="EMBL/GenBank/DDBJ databases">
        <authorList>
            <person name="Zhang X.-Y."/>
        </authorList>
    </citation>
    <scope>NUCLEOTIDE SEQUENCE [LARGE SCALE GENOMIC DNA]</scope>
    <source>
        <strain evidence="1 2">C33</strain>
    </source>
</reference>
<evidence type="ECO:0000313" key="1">
    <source>
        <dbReference type="EMBL" id="NDY94309.1"/>
    </source>
</evidence>
<name>A0A845VAG6_9GAMM</name>
<dbReference type="Pfam" id="PF19991">
    <property type="entry name" value="HMA_2"/>
    <property type="match status" value="1"/>
</dbReference>
<sequence>MSHYFHHVPGRIRIRSRRFRSDVAHAQALVERLMETEGVQDVKTNERNGSITIHYDRSEATGIRIIGMLAAEGFVPNGQVTQQTPSAPGDGDLLATFSRAVVGAVAQQTVTRSLSTLVTILR</sequence>
<protein>
    <recommendedName>
        <fullName evidence="3">HMA domain-containing protein</fullName>
    </recommendedName>
</protein>
<comment type="caution">
    <text evidence="1">The sequence shown here is derived from an EMBL/GenBank/DDBJ whole genome shotgun (WGS) entry which is preliminary data.</text>
</comment>
<proteinExistence type="predicted"/>
<evidence type="ECO:0000313" key="2">
    <source>
        <dbReference type="Proteomes" id="UP000484885"/>
    </source>
</evidence>
<keyword evidence="2" id="KW-1185">Reference proteome</keyword>
<accession>A0A845VAG6</accession>
<dbReference type="RefSeq" id="WP_164209182.1">
    <property type="nucleotide sequence ID" value="NZ_JAAGSC010000023.1"/>
</dbReference>
<dbReference type="Proteomes" id="UP000484885">
    <property type="component" value="Unassembled WGS sequence"/>
</dbReference>